<dbReference type="OrthoDB" id="9894316at2759"/>
<evidence type="ECO:0000313" key="3">
    <source>
        <dbReference type="Proteomes" id="UP000237246"/>
    </source>
</evidence>
<dbReference type="PANTHER" id="PTHR16156:SF7">
    <property type="entry name" value="CLATHRIN BINDING BOX OF AFTIPHILIN CONTAINING 1"/>
    <property type="match status" value="1"/>
</dbReference>
<dbReference type="GO" id="GO:0032588">
    <property type="term" value="C:trans-Golgi network membrane"/>
    <property type="evidence" value="ECO:0007669"/>
    <property type="project" value="InterPro"/>
</dbReference>
<organism evidence="2 3">
    <name type="scientific">Bambusicola thoracicus</name>
    <name type="common">Chinese bamboo-partridge</name>
    <name type="synonym">Perdix thoracica</name>
    <dbReference type="NCBI Taxonomy" id="9083"/>
    <lineage>
        <taxon>Eukaryota</taxon>
        <taxon>Metazoa</taxon>
        <taxon>Chordata</taxon>
        <taxon>Craniata</taxon>
        <taxon>Vertebrata</taxon>
        <taxon>Euteleostomi</taxon>
        <taxon>Archelosauria</taxon>
        <taxon>Archosauria</taxon>
        <taxon>Dinosauria</taxon>
        <taxon>Saurischia</taxon>
        <taxon>Theropoda</taxon>
        <taxon>Coelurosauria</taxon>
        <taxon>Aves</taxon>
        <taxon>Neognathae</taxon>
        <taxon>Galloanserae</taxon>
        <taxon>Galliformes</taxon>
        <taxon>Phasianidae</taxon>
        <taxon>Perdicinae</taxon>
        <taxon>Bambusicola</taxon>
    </lineage>
</organism>
<dbReference type="PANTHER" id="PTHR16156">
    <property type="entry name" value="AFTIPHILIN A-RELATED"/>
    <property type="match status" value="1"/>
</dbReference>
<dbReference type="InterPro" id="IPR046359">
    <property type="entry name" value="Aftin-like"/>
</dbReference>
<dbReference type="AlphaFoldDB" id="A0A2P4T419"/>
<gene>
    <name evidence="2" type="ORF">CIB84_005129</name>
</gene>
<dbReference type="EMBL" id="PPHD01009583">
    <property type="protein sequence ID" value="POI31120.1"/>
    <property type="molecule type" value="Genomic_DNA"/>
</dbReference>
<dbReference type="Proteomes" id="UP000237246">
    <property type="component" value="Unassembled WGS sequence"/>
</dbReference>
<accession>A0A2P4T419</accession>
<dbReference type="Pfam" id="PF15045">
    <property type="entry name" value="Clathrin_bdg"/>
    <property type="match status" value="1"/>
</dbReference>
<name>A0A2P4T419_BAMTH</name>
<protein>
    <recommendedName>
        <fullName evidence="1">Aftiphilin clathrin-binding box domain-containing protein</fullName>
    </recommendedName>
</protein>
<comment type="caution">
    <text evidence="2">The sequence shown here is derived from an EMBL/GenBank/DDBJ whole genome shotgun (WGS) entry which is preliminary data.</text>
</comment>
<keyword evidence="3" id="KW-1185">Reference proteome</keyword>
<dbReference type="GO" id="GO:0030121">
    <property type="term" value="C:AP-1 adaptor complex"/>
    <property type="evidence" value="ECO:0007669"/>
    <property type="project" value="TreeGrafter"/>
</dbReference>
<feature type="domain" description="Aftiphilin clathrin-binding box" evidence="1">
    <location>
        <begin position="22"/>
        <end position="100"/>
    </location>
</feature>
<sequence length="166" mass="19020">MSTGNFVCHLTSTCVFFPSIDSGNIWRTLRDFDNTPRLRHPWSKSHCQANLLSVLGIDANRTDFLESQDDITEESNAKDNEDFRFDGFSINNCKALIQTKRTLTCSSFLPQLSVSPHSRQDQLFTCNLFLKSTSSDGNVQYRTVPRKRHIFRTPNLNLTFFNSDVC</sequence>
<dbReference type="InterPro" id="IPR029205">
    <property type="entry name" value="Clathrin-bd"/>
</dbReference>
<evidence type="ECO:0000259" key="1">
    <source>
        <dbReference type="Pfam" id="PF15045"/>
    </source>
</evidence>
<dbReference type="GO" id="GO:0030276">
    <property type="term" value="F:clathrin binding"/>
    <property type="evidence" value="ECO:0007669"/>
    <property type="project" value="InterPro"/>
</dbReference>
<proteinExistence type="predicted"/>
<evidence type="ECO:0000313" key="2">
    <source>
        <dbReference type="EMBL" id="POI31120.1"/>
    </source>
</evidence>
<reference evidence="2 3" key="1">
    <citation type="submission" date="2018-01" db="EMBL/GenBank/DDBJ databases">
        <title>Comparison of the Chinese Bamboo Partridge and Red Junglefowl genome sequences highlights the importance of demography in genome evolution.</title>
        <authorList>
            <person name="Tiley G.P."/>
            <person name="Kimball R.T."/>
            <person name="Braun E.L."/>
            <person name="Burleigh J.G."/>
        </authorList>
    </citation>
    <scope>NUCLEOTIDE SEQUENCE [LARGE SCALE GENOMIC DNA]</scope>
    <source>
        <strain evidence="2">RTK389</strain>
        <tissue evidence="2">Blood</tissue>
    </source>
</reference>